<feature type="transmembrane region" description="Helical" evidence="1">
    <location>
        <begin position="16"/>
        <end position="36"/>
    </location>
</feature>
<feature type="transmembrane region" description="Helical" evidence="1">
    <location>
        <begin position="42"/>
        <end position="63"/>
    </location>
</feature>
<gene>
    <name evidence="2" type="ORF">ENM66_04985</name>
</gene>
<evidence type="ECO:0000256" key="1">
    <source>
        <dbReference type="SAM" id="Phobius"/>
    </source>
</evidence>
<evidence type="ECO:0000313" key="2">
    <source>
        <dbReference type="EMBL" id="HHQ50687.1"/>
    </source>
</evidence>
<dbReference type="AlphaFoldDB" id="A0A7J3Z7P3"/>
<dbReference type="EMBL" id="DRYQ01000074">
    <property type="protein sequence ID" value="HHQ50687.1"/>
    <property type="molecule type" value="Genomic_DNA"/>
</dbReference>
<proteinExistence type="predicted"/>
<name>A0A7J3Z7P3_9CREN</name>
<reference evidence="2" key="1">
    <citation type="journal article" date="2020" name="mSystems">
        <title>Genome- and Community-Level Interaction Insights into Carbon Utilization and Element Cycling Functions of Hydrothermarchaeota in Hydrothermal Sediment.</title>
        <authorList>
            <person name="Zhou Z."/>
            <person name="Liu Y."/>
            <person name="Xu W."/>
            <person name="Pan J."/>
            <person name="Luo Z.H."/>
            <person name="Li M."/>
        </authorList>
    </citation>
    <scope>NUCLEOTIDE SEQUENCE [LARGE SCALE GENOMIC DNA]</scope>
    <source>
        <strain evidence="2">SpSt-1105</strain>
    </source>
</reference>
<protein>
    <submittedName>
        <fullName evidence="2">Uncharacterized protein</fullName>
    </submittedName>
</protein>
<organism evidence="2">
    <name type="scientific">Ignisphaera aggregans</name>
    <dbReference type="NCBI Taxonomy" id="334771"/>
    <lineage>
        <taxon>Archaea</taxon>
        <taxon>Thermoproteota</taxon>
        <taxon>Thermoprotei</taxon>
        <taxon>Desulfurococcales</taxon>
        <taxon>Desulfurococcaceae</taxon>
        <taxon>Ignisphaera</taxon>
    </lineage>
</organism>
<keyword evidence="1" id="KW-0812">Transmembrane</keyword>
<comment type="caution">
    <text evidence="2">The sequence shown here is derived from an EMBL/GenBank/DDBJ whole genome shotgun (WGS) entry which is preliminary data.</text>
</comment>
<keyword evidence="1" id="KW-0472">Membrane</keyword>
<keyword evidence="1" id="KW-1133">Transmembrane helix</keyword>
<sequence length="71" mass="8175">MKIARVLRVEVYRSPWWLLVFVVSGLVGATIVHAILERELELSQLLRFYIGWVLGVIIVWIVIRKTSAIGK</sequence>
<accession>A0A7J3Z7P3</accession>